<protein>
    <submittedName>
        <fullName evidence="1">Tail protein</fullName>
    </submittedName>
</protein>
<evidence type="ECO:0000313" key="1">
    <source>
        <dbReference type="EMBL" id="DAF87242.1"/>
    </source>
</evidence>
<organism evidence="1">
    <name type="scientific">Siphoviridae sp. ctDsE1</name>
    <dbReference type="NCBI Taxonomy" id="2825390"/>
    <lineage>
        <taxon>Viruses</taxon>
        <taxon>Duplodnaviria</taxon>
        <taxon>Heunggongvirae</taxon>
        <taxon>Uroviricota</taxon>
        <taxon>Caudoviricetes</taxon>
    </lineage>
</organism>
<reference evidence="1" key="1">
    <citation type="journal article" date="2021" name="Proc. Natl. Acad. Sci. U.S.A.">
        <title>A Catalog of Tens of Thousands of Viruses from Human Metagenomes Reveals Hidden Associations with Chronic Diseases.</title>
        <authorList>
            <person name="Tisza M.J."/>
            <person name="Buck C.B."/>
        </authorList>
    </citation>
    <scope>NUCLEOTIDE SEQUENCE</scope>
    <source>
        <strain evidence="1">CtDsE1</strain>
    </source>
</reference>
<name>A0A8S5TYI5_9CAUD</name>
<accession>A0A8S5TYI5</accession>
<dbReference type="EMBL" id="BK015961">
    <property type="protein sequence ID" value="DAF87242.1"/>
    <property type="molecule type" value="Genomic_DNA"/>
</dbReference>
<dbReference type="InterPro" id="IPR058154">
    <property type="entry name" value="Bxb1_TTP-like"/>
</dbReference>
<dbReference type="Pfam" id="PF25681">
    <property type="entry name" value="Phage_TTP_17"/>
    <property type="match status" value="1"/>
</dbReference>
<sequence length="190" mass="20168">MADVKNVSAGKPKIGGALYRAPLGTTLPTDAETALNEAFKALGYISDDGMTNENSPDSSSVKAWGGDTVLTLQGEKPDTFTVKLIEALNVEVLKAVYGDDNVTGTLATGITVRANSKELEACCWVFDLEMRDGVLKRIVIPNGKVSELGEIAYTDEDAVGYEITVTAMPSTDIGGDTHREYTKEKTAEGG</sequence>
<proteinExistence type="predicted"/>